<dbReference type="STRING" id="200324.A0A2N5RZS1"/>
<reference evidence="2 3" key="1">
    <citation type="submission" date="2017-11" db="EMBL/GenBank/DDBJ databases">
        <title>De novo assembly and phasing of dikaryotic genomes from two isolates of Puccinia coronata f. sp. avenae, the causal agent of oat crown rust.</title>
        <authorList>
            <person name="Miller M.E."/>
            <person name="Zhang Y."/>
            <person name="Omidvar V."/>
            <person name="Sperschneider J."/>
            <person name="Schwessinger B."/>
            <person name="Raley C."/>
            <person name="Palmer J.M."/>
            <person name="Garnica D."/>
            <person name="Upadhyaya N."/>
            <person name="Rathjen J."/>
            <person name="Taylor J.M."/>
            <person name="Park R.F."/>
            <person name="Dodds P.N."/>
            <person name="Hirsch C.D."/>
            <person name="Kianian S.F."/>
            <person name="Figueroa M."/>
        </authorList>
    </citation>
    <scope>NUCLEOTIDE SEQUENCE [LARGE SCALE GENOMIC DNA]</scope>
    <source>
        <strain evidence="2">12NC29</strain>
    </source>
</reference>
<evidence type="ECO:0000313" key="3">
    <source>
        <dbReference type="Proteomes" id="UP000235388"/>
    </source>
</evidence>
<dbReference type="AlphaFoldDB" id="A0A2N5RZS1"/>
<dbReference type="InterPro" id="IPR005145">
    <property type="entry name" value="Sua5_C"/>
</dbReference>
<dbReference type="OrthoDB" id="412787at2759"/>
<name>A0A2N5RZS1_9BASI</name>
<feature type="domain" description="Threonylcarbamoyl-AMP synthase C-terminal" evidence="1">
    <location>
        <begin position="1"/>
        <end position="143"/>
    </location>
</feature>
<keyword evidence="3" id="KW-1185">Reference proteome</keyword>
<protein>
    <recommendedName>
        <fullName evidence="1">Threonylcarbamoyl-AMP synthase C-terminal domain-containing protein</fullName>
    </recommendedName>
</protein>
<sequence length="204" mass="22601">MKYKHCAPHAKVVILNPFSNSTPSSDEEEPPVGSIAKLVSKLCGKDGADGSSRSRRIRLMLMKGSALHQSFMHYNAHSKQDEDLELCYSNLGPESQPSLSAQRLFAALRYLDEERAVHLILVERLTQAGLGATVMERLRKASGNSSPLSIRISSSQIQSSSRLFRFPLFAPHALFVSHVNLQYNAFVNVAVPRNQTHTTLFTPP</sequence>
<accession>A0A2N5RZS1</accession>
<dbReference type="Pfam" id="PF03481">
    <property type="entry name" value="Sua5_C"/>
    <property type="match status" value="1"/>
</dbReference>
<organism evidence="2 3">
    <name type="scientific">Puccinia coronata f. sp. avenae</name>
    <dbReference type="NCBI Taxonomy" id="200324"/>
    <lineage>
        <taxon>Eukaryota</taxon>
        <taxon>Fungi</taxon>
        <taxon>Dikarya</taxon>
        <taxon>Basidiomycota</taxon>
        <taxon>Pucciniomycotina</taxon>
        <taxon>Pucciniomycetes</taxon>
        <taxon>Pucciniales</taxon>
        <taxon>Pucciniaceae</taxon>
        <taxon>Puccinia</taxon>
    </lineage>
</organism>
<comment type="caution">
    <text evidence="2">The sequence shown here is derived from an EMBL/GenBank/DDBJ whole genome shotgun (WGS) entry which is preliminary data.</text>
</comment>
<dbReference type="EMBL" id="PGCJ01001312">
    <property type="protein sequence ID" value="PLW06495.1"/>
    <property type="molecule type" value="Genomic_DNA"/>
</dbReference>
<dbReference type="Proteomes" id="UP000235388">
    <property type="component" value="Unassembled WGS sequence"/>
</dbReference>
<evidence type="ECO:0000259" key="1">
    <source>
        <dbReference type="Pfam" id="PF03481"/>
    </source>
</evidence>
<dbReference type="InterPro" id="IPR038385">
    <property type="entry name" value="Sua5/YwlC_C"/>
</dbReference>
<proteinExistence type="predicted"/>
<dbReference type="Gene3D" id="3.40.50.11030">
    <property type="entry name" value="Threonylcarbamoyl-AMP synthase, C-terminal domain"/>
    <property type="match status" value="1"/>
</dbReference>
<evidence type="ECO:0000313" key="2">
    <source>
        <dbReference type="EMBL" id="PLW06495.1"/>
    </source>
</evidence>
<gene>
    <name evidence="2" type="ORF">PCANC_28028</name>
</gene>